<dbReference type="RefSeq" id="WP_127339085.1">
    <property type="nucleotide sequence ID" value="NZ_QWDM01000008.1"/>
</dbReference>
<evidence type="ECO:0000256" key="1">
    <source>
        <dbReference type="SAM" id="Phobius"/>
    </source>
</evidence>
<feature type="transmembrane region" description="Helical" evidence="1">
    <location>
        <begin position="70"/>
        <end position="89"/>
    </location>
</feature>
<keyword evidence="3" id="KW-1185">Reference proteome</keyword>
<keyword evidence="1" id="KW-0812">Transmembrane</keyword>
<dbReference type="EMBL" id="QWDM01000008">
    <property type="protein sequence ID" value="RUT69847.1"/>
    <property type="molecule type" value="Genomic_DNA"/>
</dbReference>
<reference evidence="3" key="1">
    <citation type="journal article" date="2019" name="Syst. Appl. Microbiol.">
        <title>Flavobacterium circumlabens sp. nov. and Flavobacterium cupreum sp. nov., two psychrotrophic species isolated from Antarctic environmental samples.</title>
        <authorList>
            <person name="Kralova S."/>
            <person name="Busse H.-J."/>
            <person name="Svec P."/>
            <person name="Maslanova I."/>
            <person name="Stankova E."/>
            <person name="Bartak M."/>
            <person name="Sedlacek I."/>
        </authorList>
    </citation>
    <scope>NUCLEOTIDE SEQUENCE [LARGE SCALE GENOMIC DNA]</scope>
    <source>
        <strain evidence="3">CCM 8825</strain>
    </source>
</reference>
<keyword evidence="1" id="KW-0472">Membrane</keyword>
<gene>
    <name evidence="2" type="ORF">D0817_14620</name>
</gene>
<protein>
    <submittedName>
        <fullName evidence="2">Uncharacterized protein</fullName>
    </submittedName>
</protein>
<feature type="transmembrane region" description="Helical" evidence="1">
    <location>
        <begin position="6"/>
        <end position="25"/>
    </location>
</feature>
<sequence length="269" mass="30452">MAQDIRELVSLLLICVLVIAGLQWFLLRFTHWSVAIAATCFIAFVISFLYVSLKHAVPNGGSNGPDASEFVVPMLAMFISLLCGLFIVARLSHNYLPQKTFIFLLAAIAVFAAGRYVYQYVENVTFCQKIFTKSVIEVIKEPGQESLVREISFQNTSNGITVNVDPDAEKQTDLFIPRSANKIIFHGFSTRTDRMFSQDFPFDYSLCKESEGKRMGFCFWLRLKVTLPIKIVLHSGGNASLYIDNRLVKDYQLSDSDLSVRAKQQEQQY</sequence>
<comment type="caution">
    <text evidence="2">The sequence shown here is derived from an EMBL/GenBank/DDBJ whole genome shotgun (WGS) entry which is preliminary data.</text>
</comment>
<feature type="transmembrane region" description="Helical" evidence="1">
    <location>
        <begin position="32"/>
        <end position="50"/>
    </location>
</feature>
<dbReference type="OrthoDB" id="1347966at2"/>
<evidence type="ECO:0000313" key="3">
    <source>
        <dbReference type="Proteomes" id="UP000288102"/>
    </source>
</evidence>
<feature type="transmembrane region" description="Helical" evidence="1">
    <location>
        <begin position="101"/>
        <end position="118"/>
    </location>
</feature>
<organism evidence="2 3">
    <name type="scientific">Flavobacterium cupreum</name>
    <dbReference type="NCBI Taxonomy" id="2133766"/>
    <lineage>
        <taxon>Bacteria</taxon>
        <taxon>Pseudomonadati</taxon>
        <taxon>Bacteroidota</taxon>
        <taxon>Flavobacteriia</taxon>
        <taxon>Flavobacteriales</taxon>
        <taxon>Flavobacteriaceae</taxon>
        <taxon>Flavobacterium</taxon>
    </lineage>
</organism>
<dbReference type="AlphaFoldDB" id="A0A434A687"/>
<accession>A0A434A687</accession>
<dbReference type="Proteomes" id="UP000288102">
    <property type="component" value="Unassembled WGS sequence"/>
</dbReference>
<proteinExistence type="predicted"/>
<evidence type="ECO:0000313" key="2">
    <source>
        <dbReference type="EMBL" id="RUT69847.1"/>
    </source>
</evidence>
<name>A0A434A687_9FLAO</name>
<keyword evidence="1" id="KW-1133">Transmembrane helix</keyword>